<dbReference type="InterPro" id="IPR006674">
    <property type="entry name" value="HD_domain"/>
</dbReference>
<dbReference type="Gene3D" id="1.10.3210.10">
    <property type="entry name" value="Hypothetical protein af1432"/>
    <property type="match status" value="1"/>
</dbReference>
<evidence type="ECO:0000313" key="2">
    <source>
        <dbReference type="EMBL" id="MBC8317778.1"/>
    </source>
</evidence>
<evidence type="ECO:0000259" key="1">
    <source>
        <dbReference type="PROSITE" id="PS51831"/>
    </source>
</evidence>
<dbReference type="InterPro" id="IPR006675">
    <property type="entry name" value="HDIG_dom"/>
</dbReference>
<gene>
    <name evidence="2" type="ORF">H8E41_07710</name>
</gene>
<accession>A0A8J6NFI9</accession>
<feature type="domain" description="HD" evidence="1">
    <location>
        <begin position="34"/>
        <end position="152"/>
    </location>
</feature>
<dbReference type="SUPFAM" id="SSF109604">
    <property type="entry name" value="HD-domain/PDEase-like"/>
    <property type="match status" value="1"/>
</dbReference>
<comment type="caution">
    <text evidence="2">The sequence shown here is derived from an EMBL/GenBank/DDBJ whole genome shotgun (WGS) entry which is preliminary data.</text>
</comment>
<evidence type="ECO:0000313" key="3">
    <source>
        <dbReference type="Proteomes" id="UP000614424"/>
    </source>
</evidence>
<reference evidence="2 3" key="1">
    <citation type="submission" date="2020-08" db="EMBL/GenBank/DDBJ databases">
        <title>Bridging the membrane lipid divide: bacteria of the FCB group superphylum have the potential to synthesize archaeal ether lipids.</title>
        <authorList>
            <person name="Villanueva L."/>
            <person name="Von Meijenfeldt F.A.B."/>
            <person name="Westbye A.B."/>
            <person name="Yadav S."/>
            <person name="Hopmans E.C."/>
            <person name="Dutilh B.E."/>
            <person name="Sinninghe Damste J.S."/>
        </authorList>
    </citation>
    <scope>NUCLEOTIDE SEQUENCE [LARGE SCALE GENOMIC DNA]</scope>
    <source>
        <strain evidence="2">NIOZ-UU47</strain>
    </source>
</reference>
<proteinExistence type="predicted"/>
<dbReference type="InterPro" id="IPR003607">
    <property type="entry name" value="HD/PDEase_dom"/>
</dbReference>
<dbReference type="Proteomes" id="UP000614424">
    <property type="component" value="Unassembled WGS sequence"/>
</dbReference>
<organism evidence="2 3">
    <name type="scientific">Candidatus Desulfobia pelagia</name>
    <dbReference type="NCBI Taxonomy" id="2841692"/>
    <lineage>
        <taxon>Bacteria</taxon>
        <taxon>Pseudomonadati</taxon>
        <taxon>Thermodesulfobacteriota</taxon>
        <taxon>Desulfobulbia</taxon>
        <taxon>Desulfobulbales</taxon>
        <taxon>Desulfobulbaceae</taxon>
        <taxon>Candidatus Desulfobia</taxon>
    </lineage>
</organism>
<sequence>MNSCSTRDIHSWFGQYTRQHLLRNRKDPYPVSMKIIHCQRVRREAVLLGKALNLEGPDLCVLEAAGLLHDIGRFQQYSRYKTFVDAISANHAELGAQVLRDNVILKKFSEEEEDRIIKAVSYHNRATLPSNESDDVLFLTRIIRDADKLDIWRVFIDHNKLSKDEQNSTIDLDLPDTSVYSEKALADIMSQKIVDYRHVVNKNDFALMRLGWVYDINFTHTFKEILKRNYLVSLKLPLPQNDKIKAAFKAAQSYVEKKAEVPL</sequence>
<dbReference type="EMBL" id="JACNJZ010000104">
    <property type="protein sequence ID" value="MBC8317778.1"/>
    <property type="molecule type" value="Genomic_DNA"/>
</dbReference>
<dbReference type="PROSITE" id="PS51831">
    <property type="entry name" value="HD"/>
    <property type="match status" value="1"/>
</dbReference>
<name>A0A8J6NFI9_9BACT</name>
<dbReference type="CDD" id="cd00077">
    <property type="entry name" value="HDc"/>
    <property type="match status" value="1"/>
</dbReference>
<dbReference type="AlphaFoldDB" id="A0A8J6NFI9"/>
<dbReference type="Pfam" id="PF01966">
    <property type="entry name" value="HD"/>
    <property type="match status" value="1"/>
</dbReference>
<dbReference type="NCBIfam" id="TIGR00277">
    <property type="entry name" value="HDIG"/>
    <property type="match status" value="1"/>
</dbReference>
<protein>
    <submittedName>
        <fullName evidence="2">HD domain-containing protein</fullName>
    </submittedName>
</protein>